<dbReference type="RefSeq" id="WP_147757538.1">
    <property type="nucleotide sequence ID" value="NZ_SAXT01000001.1"/>
</dbReference>
<proteinExistence type="predicted"/>
<protein>
    <submittedName>
        <fullName evidence="9">Ribulokinase</fullName>
        <ecNumber evidence="9">2.7.1.16</ecNumber>
    </submittedName>
</protein>
<dbReference type="SUPFAM" id="SSF53067">
    <property type="entry name" value="Actin-like ATPase domain"/>
    <property type="match status" value="2"/>
</dbReference>
<dbReference type="GO" id="GO:0005524">
    <property type="term" value="F:ATP binding"/>
    <property type="evidence" value="ECO:0007669"/>
    <property type="project" value="UniProtKB-KW"/>
</dbReference>
<evidence type="ECO:0000259" key="7">
    <source>
        <dbReference type="Pfam" id="PF00370"/>
    </source>
</evidence>
<dbReference type="NCBIfam" id="NF003154">
    <property type="entry name" value="PRK04123.1"/>
    <property type="match status" value="1"/>
</dbReference>
<evidence type="ECO:0000256" key="3">
    <source>
        <dbReference type="ARBA" id="ARBA00022777"/>
    </source>
</evidence>
<evidence type="ECO:0000256" key="1">
    <source>
        <dbReference type="ARBA" id="ARBA00022679"/>
    </source>
</evidence>
<dbReference type="InterPro" id="IPR018484">
    <property type="entry name" value="FGGY_N"/>
</dbReference>
<keyword evidence="6" id="KW-0119">Carbohydrate metabolism</keyword>
<dbReference type="GO" id="GO:0019150">
    <property type="term" value="F:D-ribulokinase activity"/>
    <property type="evidence" value="ECO:0007669"/>
    <property type="project" value="TreeGrafter"/>
</dbReference>
<evidence type="ECO:0000313" key="10">
    <source>
        <dbReference type="Proteomes" id="UP000325116"/>
    </source>
</evidence>
<sequence>MKKFNANEHFTLGADFGSDSVRVVILDASNGKVAGSYVSYYKRWEKKLYCNDKINQFRQHPLDYIESLTEAVNKSLEEANKTCKDIKERIRGICIDTTGSTPCLCDKDGMPLSMSEEFKEDPDAMFILWKDHTSVKEAEEINRVAHSNDIDYTKYLGGVYSSEWFWAKTLHIIRKNKKVKEKVWTVIEHCDWITALLCGNTNPNTIKRSRCAAGHKCMWHKSWNGYPPREFFDKFDSKLGDIRETLGNETYSTETIEGYLTKEWANKLGLKENILVCVGAYDSHIGAVGGLVDVGVLVKSIGTSTCDVTIGNIPKEVETEKAVKGICGQVYGSVLDGYIGYEAGQSAYGDYYSWFRNLLTWTYKNISQNTKEENEIFEKKILAELEKEASKIITTEDSPVATDWINGRRTPFANQNLKATIFGMYLGIDAPMFMKMLLESTAYGAKAIIECFEDGGIEIKKVMAIGGVARKSKLGMQILADVTNREIYVTKDDQAPAIGAAVFAAKAYGLYENVFEAQKSISAGIERVHKPIKENVKIYDKLYRKYKEIGNFTENIINNF</sequence>
<dbReference type="PIRSF" id="PIRSF000538">
    <property type="entry name" value="GlpK"/>
    <property type="match status" value="1"/>
</dbReference>
<dbReference type="CDD" id="cd07781">
    <property type="entry name" value="ASKHA_NBD_FGGY_L-RBK"/>
    <property type="match status" value="1"/>
</dbReference>
<evidence type="ECO:0000256" key="5">
    <source>
        <dbReference type="ARBA" id="ARBA00022935"/>
    </source>
</evidence>
<keyword evidence="5" id="KW-0054">Arabinose catabolism</keyword>
<dbReference type="PANTHER" id="PTHR43435">
    <property type="entry name" value="RIBULOKINASE"/>
    <property type="match status" value="1"/>
</dbReference>
<dbReference type="Proteomes" id="UP000325116">
    <property type="component" value="Unassembled WGS sequence"/>
</dbReference>
<dbReference type="InterPro" id="IPR005929">
    <property type="entry name" value="Ribulokinase"/>
</dbReference>
<evidence type="ECO:0000313" key="9">
    <source>
        <dbReference type="EMBL" id="TXJ13347.1"/>
    </source>
</evidence>
<dbReference type="InterPro" id="IPR000577">
    <property type="entry name" value="Carb_kinase_FGGY"/>
</dbReference>
<dbReference type="GO" id="GO:0019569">
    <property type="term" value="P:L-arabinose catabolic process to D-xylulose 5-phosphate"/>
    <property type="evidence" value="ECO:0007669"/>
    <property type="project" value="InterPro"/>
</dbReference>
<dbReference type="EC" id="2.7.1.16" evidence="9"/>
<keyword evidence="4" id="KW-0067">ATP-binding</keyword>
<reference evidence="9 10" key="1">
    <citation type="journal article" date="1992" name="Lakartidningen">
        <title>[Penicillin V and not amoxicillin is the first choice preparation in acute otitis].</title>
        <authorList>
            <person name="Kamme C."/>
            <person name="Lundgren K."/>
            <person name="Prellner K."/>
        </authorList>
    </citation>
    <scope>NUCLEOTIDE SEQUENCE [LARGE SCALE GENOMIC DNA]</scope>
    <source>
        <strain evidence="9 10">W1</strain>
    </source>
</reference>
<dbReference type="GO" id="GO:0005737">
    <property type="term" value="C:cytoplasm"/>
    <property type="evidence" value="ECO:0007669"/>
    <property type="project" value="TreeGrafter"/>
</dbReference>
<organism evidence="9 10">
    <name type="scientific">Brachyspira aalborgi</name>
    <dbReference type="NCBI Taxonomy" id="29522"/>
    <lineage>
        <taxon>Bacteria</taxon>
        <taxon>Pseudomonadati</taxon>
        <taxon>Spirochaetota</taxon>
        <taxon>Spirochaetia</taxon>
        <taxon>Brachyspirales</taxon>
        <taxon>Brachyspiraceae</taxon>
        <taxon>Brachyspira</taxon>
    </lineage>
</organism>
<keyword evidence="2" id="KW-0547">Nucleotide-binding</keyword>
<evidence type="ECO:0000259" key="8">
    <source>
        <dbReference type="Pfam" id="PF02782"/>
    </source>
</evidence>
<dbReference type="Pfam" id="PF00370">
    <property type="entry name" value="FGGY_N"/>
    <property type="match status" value="1"/>
</dbReference>
<dbReference type="Pfam" id="PF02782">
    <property type="entry name" value="FGGY_C"/>
    <property type="match status" value="1"/>
</dbReference>
<keyword evidence="3 9" id="KW-0418">Kinase</keyword>
<evidence type="ECO:0000256" key="6">
    <source>
        <dbReference type="ARBA" id="ARBA00023277"/>
    </source>
</evidence>
<dbReference type="GO" id="GO:0008741">
    <property type="term" value="F:ribulokinase activity"/>
    <property type="evidence" value="ECO:0007669"/>
    <property type="project" value="UniProtKB-EC"/>
</dbReference>
<feature type="domain" description="Carbohydrate kinase FGGY C-terminal" evidence="8">
    <location>
        <begin position="298"/>
        <end position="507"/>
    </location>
</feature>
<dbReference type="AlphaFoldDB" id="A0A5C8CJZ2"/>
<dbReference type="InterPro" id="IPR018485">
    <property type="entry name" value="FGGY_C"/>
</dbReference>
<dbReference type="Gene3D" id="1.20.58.2240">
    <property type="match status" value="1"/>
</dbReference>
<keyword evidence="1 9" id="KW-0808">Transferase</keyword>
<evidence type="ECO:0000256" key="4">
    <source>
        <dbReference type="ARBA" id="ARBA00022840"/>
    </source>
</evidence>
<accession>A0A5C8CJZ2</accession>
<dbReference type="Gene3D" id="3.30.420.40">
    <property type="match status" value="1"/>
</dbReference>
<dbReference type="InterPro" id="IPR043129">
    <property type="entry name" value="ATPase_NBD"/>
</dbReference>
<gene>
    <name evidence="9" type="ORF">EPJ80_00950</name>
</gene>
<evidence type="ECO:0000256" key="2">
    <source>
        <dbReference type="ARBA" id="ARBA00022741"/>
    </source>
</evidence>
<comment type="caution">
    <text evidence="9">The sequence shown here is derived from an EMBL/GenBank/DDBJ whole genome shotgun (WGS) entry which is preliminary data.</text>
</comment>
<dbReference type="EMBL" id="SAXT01000001">
    <property type="protein sequence ID" value="TXJ13347.1"/>
    <property type="molecule type" value="Genomic_DNA"/>
</dbReference>
<feature type="domain" description="Carbohydrate kinase FGGY N-terminal" evidence="7">
    <location>
        <begin position="11"/>
        <end position="289"/>
    </location>
</feature>
<dbReference type="PANTHER" id="PTHR43435:SF4">
    <property type="entry name" value="FGGY CARBOHYDRATE KINASE DOMAIN-CONTAINING PROTEIN"/>
    <property type="match status" value="1"/>
</dbReference>
<name>A0A5C8CJZ2_9SPIR</name>